<reference evidence="1" key="1">
    <citation type="journal article" date="2023" name="G3 (Bethesda)">
        <title>A reference genome for the long-term kleptoplast-retaining sea slug Elysia crispata morphotype clarki.</title>
        <authorList>
            <person name="Eastman K.E."/>
            <person name="Pendleton A.L."/>
            <person name="Shaikh M.A."/>
            <person name="Suttiyut T."/>
            <person name="Ogas R."/>
            <person name="Tomko P."/>
            <person name="Gavelis G."/>
            <person name="Widhalm J.R."/>
            <person name="Wisecaver J.H."/>
        </authorList>
    </citation>
    <scope>NUCLEOTIDE SEQUENCE</scope>
    <source>
        <strain evidence="1">ECLA1</strain>
    </source>
</reference>
<proteinExistence type="predicted"/>
<accession>A0AAE0YRT9</accession>
<dbReference type="AlphaFoldDB" id="A0AAE0YRT9"/>
<name>A0AAE0YRT9_9GAST</name>
<comment type="caution">
    <text evidence="1">The sequence shown here is derived from an EMBL/GenBank/DDBJ whole genome shotgun (WGS) entry which is preliminary data.</text>
</comment>
<keyword evidence="2" id="KW-1185">Reference proteome</keyword>
<dbReference type="EMBL" id="JAWDGP010005567">
    <property type="protein sequence ID" value="KAK3756038.1"/>
    <property type="molecule type" value="Genomic_DNA"/>
</dbReference>
<evidence type="ECO:0000313" key="2">
    <source>
        <dbReference type="Proteomes" id="UP001283361"/>
    </source>
</evidence>
<sequence length="74" mass="8077">MVDATSARRFESCWLDVQGDGRYRKSVGSGQLKPVAHLDVPCGCMLPVGDQLRQSMEGNLGQTVRANQEADVKL</sequence>
<dbReference type="Proteomes" id="UP001283361">
    <property type="component" value="Unassembled WGS sequence"/>
</dbReference>
<organism evidence="1 2">
    <name type="scientific">Elysia crispata</name>
    <name type="common">lettuce slug</name>
    <dbReference type="NCBI Taxonomy" id="231223"/>
    <lineage>
        <taxon>Eukaryota</taxon>
        <taxon>Metazoa</taxon>
        <taxon>Spiralia</taxon>
        <taxon>Lophotrochozoa</taxon>
        <taxon>Mollusca</taxon>
        <taxon>Gastropoda</taxon>
        <taxon>Heterobranchia</taxon>
        <taxon>Euthyneura</taxon>
        <taxon>Panpulmonata</taxon>
        <taxon>Sacoglossa</taxon>
        <taxon>Placobranchoidea</taxon>
        <taxon>Plakobranchidae</taxon>
        <taxon>Elysia</taxon>
    </lineage>
</organism>
<gene>
    <name evidence="1" type="ORF">RRG08_032961</name>
</gene>
<protein>
    <submittedName>
        <fullName evidence="1">Uncharacterized protein</fullName>
    </submittedName>
</protein>
<evidence type="ECO:0000313" key="1">
    <source>
        <dbReference type="EMBL" id="KAK3756038.1"/>
    </source>
</evidence>